<dbReference type="SMART" id="SM00744">
    <property type="entry name" value="RINGv"/>
    <property type="match status" value="2"/>
</dbReference>
<evidence type="ECO:0000256" key="6">
    <source>
        <dbReference type="ARBA" id="ARBA00022786"/>
    </source>
</evidence>
<feature type="domain" description="RING-CH-type" evidence="10">
    <location>
        <begin position="354"/>
        <end position="417"/>
    </location>
</feature>
<dbReference type="InterPro" id="IPR011016">
    <property type="entry name" value="Znf_RING-CH"/>
</dbReference>
<dbReference type="Proteomes" id="UP000024404">
    <property type="component" value="Unassembled WGS sequence"/>
</dbReference>
<dbReference type="SUPFAM" id="SSF57850">
    <property type="entry name" value="RING/U-box"/>
    <property type="match status" value="2"/>
</dbReference>
<reference evidence="12" key="1">
    <citation type="submission" date="2013-10" db="EMBL/GenBank/DDBJ databases">
        <title>Genome sequencing of Onchocerca volvulus.</title>
        <authorList>
            <person name="Cotton J."/>
            <person name="Tsai J."/>
            <person name="Stanley E."/>
            <person name="Tracey A."/>
            <person name="Holroyd N."/>
            <person name="Lustigman S."/>
            <person name="Berriman M."/>
        </authorList>
    </citation>
    <scope>NUCLEOTIDE SEQUENCE</scope>
</reference>
<evidence type="ECO:0000313" key="12">
    <source>
        <dbReference type="Proteomes" id="UP000024404"/>
    </source>
</evidence>
<keyword evidence="7" id="KW-0862">Zinc</keyword>
<dbReference type="InterPro" id="IPR013083">
    <property type="entry name" value="Znf_RING/FYVE/PHD"/>
</dbReference>
<proteinExistence type="predicted"/>
<dbReference type="EMBL" id="CMVM020000291">
    <property type="status" value="NOT_ANNOTATED_CDS"/>
    <property type="molecule type" value="Genomic_DNA"/>
</dbReference>
<feature type="domain" description="RING-CH-type" evidence="10">
    <location>
        <begin position="490"/>
        <end position="554"/>
    </location>
</feature>
<dbReference type="GO" id="GO:0016020">
    <property type="term" value="C:membrane"/>
    <property type="evidence" value="ECO:0007669"/>
    <property type="project" value="UniProtKB-SubCell"/>
</dbReference>
<accession>A0A8R1Y6F8</accession>
<dbReference type="GO" id="GO:0008270">
    <property type="term" value="F:zinc ion binding"/>
    <property type="evidence" value="ECO:0007669"/>
    <property type="project" value="UniProtKB-KW"/>
</dbReference>
<dbReference type="CDD" id="cd16495">
    <property type="entry name" value="RING_CH-C4HC3_MARCH"/>
    <property type="match status" value="1"/>
</dbReference>
<evidence type="ECO:0000256" key="4">
    <source>
        <dbReference type="ARBA" id="ARBA00022723"/>
    </source>
</evidence>
<keyword evidence="4" id="KW-0479">Metal-binding</keyword>
<dbReference type="Pfam" id="PF12906">
    <property type="entry name" value="RINGv"/>
    <property type="match status" value="2"/>
</dbReference>
<dbReference type="PANTHER" id="PTHR46065:SF3">
    <property type="entry name" value="FI20425P1"/>
    <property type="match status" value="1"/>
</dbReference>
<evidence type="ECO:0000313" key="11">
    <source>
        <dbReference type="EnsemblMetazoa" id="OVOC9731.1"/>
    </source>
</evidence>
<evidence type="ECO:0000256" key="8">
    <source>
        <dbReference type="ARBA" id="ARBA00022989"/>
    </source>
</evidence>
<evidence type="ECO:0000256" key="1">
    <source>
        <dbReference type="ARBA" id="ARBA00004141"/>
    </source>
</evidence>
<keyword evidence="6" id="KW-0833">Ubl conjugation pathway</keyword>
<dbReference type="PROSITE" id="PS51292">
    <property type="entry name" value="ZF_RING_CH"/>
    <property type="match status" value="2"/>
</dbReference>
<organism evidence="11 12">
    <name type="scientific">Onchocerca volvulus</name>
    <dbReference type="NCBI Taxonomy" id="6282"/>
    <lineage>
        <taxon>Eukaryota</taxon>
        <taxon>Metazoa</taxon>
        <taxon>Ecdysozoa</taxon>
        <taxon>Nematoda</taxon>
        <taxon>Chromadorea</taxon>
        <taxon>Rhabditida</taxon>
        <taxon>Spirurina</taxon>
        <taxon>Spiruromorpha</taxon>
        <taxon>Filarioidea</taxon>
        <taxon>Onchocercidae</taxon>
        <taxon>Onchocerca</taxon>
    </lineage>
</organism>
<dbReference type="Gene3D" id="3.30.40.10">
    <property type="entry name" value="Zinc/RING finger domain, C3HC4 (zinc finger)"/>
    <property type="match status" value="2"/>
</dbReference>
<keyword evidence="12" id="KW-1185">Reference proteome</keyword>
<evidence type="ECO:0000256" key="3">
    <source>
        <dbReference type="ARBA" id="ARBA00022692"/>
    </source>
</evidence>
<sequence>MTADLTNLLCPEQQQQHSSEVSTSSLLLYHRLFPLLIGQITNALDHEKQAVMLSSFTSYSSTAVGSTSKDIKLDDTQMSYAPLTTSYVIKSQRQKPKQAVAIYFAPMKQRPEIALTEMELCNNADVPLLFKLRSDTISSVTAAPAGSGCIPPRAEQRCFLTWRRPVHQEEKQQQEDTKVPKLILITNFVEQEIDNNQTVETKLIARMHSDGKRSDDQIPLMKFTFEKKEVISPSETLSSIAANFRMIQIDKLYGHCPLQTTDKKGTYPGRSAKRAKPFDSMVSTPSLGDYDNTNSIDIMEEEISVAVPSSSSSNPSDANDSKVSYLSNVERNITILFGILPRSTQVTSSSFGSIITDCSKICRYCLSDDDISEWLTPCKCIGTMKWVHLSCFEQWLSFAPYNMKYSCAICSYVYRRQWKLKPYKNWHWPQFHLRVIDLFEIYFDITLTYRICHYFPRCLDNRLDMRFESMRSSNWEIYKSFSKSINADQFSRKDMKICRFCYVEGWGEIDWLRPCKCSGSMLWVHKQCFNSWLGKASGKSRIQCQICRFRYRKVLFLKPWKEWSLPDLHLSFIDILELLFDAFILYRMKFIHTINRPTSIVVKILRTSYIFHRFGFYVRAFSAVASSFFSVMIIDAV</sequence>
<dbReference type="GO" id="GO:0016740">
    <property type="term" value="F:transferase activity"/>
    <property type="evidence" value="ECO:0007669"/>
    <property type="project" value="UniProtKB-KW"/>
</dbReference>
<keyword evidence="8" id="KW-1133">Transmembrane helix</keyword>
<name>A0A8R1Y6F8_ONCVO</name>
<dbReference type="EnsemblMetazoa" id="OVOC9731.1">
    <property type="protein sequence ID" value="OVOC9731.1"/>
    <property type="gene ID" value="WBGene00246540"/>
</dbReference>
<dbReference type="AlphaFoldDB" id="A0A8R1Y6F8"/>
<keyword evidence="9" id="KW-0472">Membrane</keyword>
<evidence type="ECO:0000259" key="10">
    <source>
        <dbReference type="PROSITE" id="PS51292"/>
    </source>
</evidence>
<evidence type="ECO:0000256" key="2">
    <source>
        <dbReference type="ARBA" id="ARBA00022679"/>
    </source>
</evidence>
<protein>
    <recommendedName>
        <fullName evidence="10">RING-CH-type domain-containing protein</fullName>
    </recommendedName>
</protein>
<evidence type="ECO:0000256" key="9">
    <source>
        <dbReference type="ARBA" id="ARBA00023136"/>
    </source>
</evidence>
<comment type="subcellular location">
    <subcellularLocation>
        <location evidence="1">Membrane</location>
        <topology evidence="1">Multi-pass membrane protein</topology>
    </subcellularLocation>
</comment>
<dbReference type="PANTHER" id="PTHR46065">
    <property type="entry name" value="E3 UBIQUITIN-PROTEIN LIGASE MARCH 2/3 FAMILY MEMBER"/>
    <property type="match status" value="1"/>
</dbReference>
<keyword evidence="3" id="KW-0812">Transmembrane</keyword>
<evidence type="ECO:0000256" key="5">
    <source>
        <dbReference type="ARBA" id="ARBA00022771"/>
    </source>
</evidence>
<dbReference type="OMA" id="AFILYRM"/>
<keyword evidence="5" id="KW-0863">Zinc-finger</keyword>
<keyword evidence="2" id="KW-0808">Transferase</keyword>
<evidence type="ECO:0000256" key="7">
    <source>
        <dbReference type="ARBA" id="ARBA00022833"/>
    </source>
</evidence>
<reference evidence="11" key="2">
    <citation type="submission" date="2022-06" db="UniProtKB">
        <authorList>
            <consortium name="EnsemblMetazoa"/>
        </authorList>
    </citation>
    <scope>IDENTIFICATION</scope>
</reference>